<dbReference type="InterPro" id="IPR006630">
    <property type="entry name" value="La_HTH"/>
</dbReference>
<proteinExistence type="predicted"/>
<comment type="caution">
    <text evidence="5">The sequence shown here is derived from an EMBL/GenBank/DDBJ whole genome shotgun (WGS) entry which is preliminary data.</text>
</comment>
<dbReference type="GO" id="GO:0010494">
    <property type="term" value="C:cytoplasmic stress granule"/>
    <property type="evidence" value="ECO:0007669"/>
    <property type="project" value="TreeGrafter"/>
</dbReference>
<dbReference type="Pfam" id="PF05383">
    <property type="entry name" value="La"/>
    <property type="match status" value="1"/>
</dbReference>
<evidence type="ECO:0000259" key="4">
    <source>
        <dbReference type="PROSITE" id="PS50961"/>
    </source>
</evidence>
<feature type="region of interest" description="Disordered" evidence="3">
    <location>
        <begin position="919"/>
        <end position="949"/>
    </location>
</feature>
<dbReference type="OMA" id="WPTPQVA"/>
<dbReference type="STRING" id="52586.A0A0B1P088"/>
<feature type="compositionally biased region" description="Basic and acidic residues" evidence="3">
    <location>
        <begin position="153"/>
        <end position="164"/>
    </location>
</feature>
<feature type="compositionally biased region" description="Polar residues" evidence="3">
    <location>
        <begin position="392"/>
        <end position="402"/>
    </location>
</feature>
<dbReference type="AlphaFoldDB" id="A0A0B1P088"/>
<dbReference type="CDD" id="cd07323">
    <property type="entry name" value="LAM"/>
    <property type="match status" value="1"/>
</dbReference>
<dbReference type="SMART" id="SM00715">
    <property type="entry name" value="LA"/>
    <property type="match status" value="1"/>
</dbReference>
<evidence type="ECO:0000313" key="5">
    <source>
        <dbReference type="EMBL" id="KHJ32062.1"/>
    </source>
</evidence>
<dbReference type="PANTHER" id="PTHR22792:SF132">
    <property type="entry name" value="LA-RELATED PROTEIN 1"/>
    <property type="match status" value="1"/>
</dbReference>
<feature type="compositionally biased region" description="Polar residues" evidence="3">
    <location>
        <begin position="411"/>
        <end position="445"/>
    </location>
</feature>
<dbReference type="HOGENOM" id="CLU_005100_0_0_1"/>
<dbReference type="Pfam" id="PF21071">
    <property type="entry name" value="LARP1_HEAT"/>
    <property type="match status" value="1"/>
</dbReference>
<sequence>MMSSTAIKFMGEKSAGPPVFSYAQAAKGRTSATAAYAVQMNQSTMNSSIASTKDTNSLASTPSQNSVREDRSAIESIEALSRLETPTETLALESKTIHSELTESPLSTPEFLSASVPSSKENEKEDDYVSVESSSGIVREQNSIGKKGKKQKSAVDEAEKEEVKPEVLVPAPLPAVNFWQQRKEKLAKLISPPLTKNTKATVETNNSVEGPHSLNIKTAEFKKRGKQLAIDINERHIASNQNGLTRESTISSRTPKKSSNLPSKFKDEQSNKRNGTRGGKLTEKDDKSLGTQAPPPVEDASSWPTPETVLIEDKRKVQEKQDRDDKDDNTSNKPRQKEKWVPVPYIPTVTFNTPLPSRGGRTRGAGRSGRSEHEVRSNHGSNGVMPTEKTHNVASESTNSATEIDRANAREGSSVTASSLRRQSGDNSNTRKLSNAQLADKTGSNHAKGDNIYPNESLNLKNTQSGPNFEENRDSRNHTAEQFNSLKLAQIQSKDVSGMSFTERRIESSARHSDHNHIGRENSHSTRERIEGRPERGRGGFRGRGSHSSYVNSHSHHSNFTNGASSQHQNSYNVRQAPYSPPLIPPYNNQFVPPPRANRVGPRSQSIPSNGTYGRFSQNGGNVPQPLTSLQTSTPIYDYAQIHPMSAPPYQPYIDQVSVFAMVTMQLEYYFSIDNLCKDVYLRKHMDSQGFVYLSFIAGFKRIVALTQDFELIRFACQESEVIELVRGEDGIDRLRRKEGWEKWVLTVEEREDSMKNLSPSFWHPPQYAQKLQHVGQMVITSPHPACMMSYSMSESSYPPYSKDGSVVPSINKNDGYQPPTPLSAAVPDFAPSLPPIDISNDLLEAENTFHEDEVANLTLVFATPDVSNGNNDMQPLPSYYHTSSRTFSNGSLDKRIIIEQAHKDTYSEEKVIIEAPHQNDNALESLPLPKSSQSPTRSDTSNSPPVMWVKGERQQVPISERNSQELYITFRARALRNREISLLTTTEIHPDMNLLYEFWSHFLCRNFNSQMYSEFRRYALEDARSGSLNGMHKLINYYDEALNSKKKVIPEILARHFLDLVKLETSDERPAFERLRAAWRNGALDLRSRKRIDSLMNSRLKQELEQAPFQKSEML</sequence>
<dbReference type="GO" id="GO:0048255">
    <property type="term" value="P:mRNA stabilization"/>
    <property type="evidence" value="ECO:0007669"/>
    <property type="project" value="InterPro"/>
</dbReference>
<dbReference type="InterPro" id="IPR036388">
    <property type="entry name" value="WH-like_DNA-bd_sf"/>
</dbReference>
<feature type="compositionally biased region" description="Basic and acidic residues" evidence="3">
    <location>
        <begin position="311"/>
        <end position="340"/>
    </location>
</feature>
<dbReference type="InterPro" id="IPR045180">
    <property type="entry name" value="La_dom_prot"/>
</dbReference>
<feature type="domain" description="HTH La-type RNA-binding" evidence="4">
    <location>
        <begin position="653"/>
        <end position="742"/>
    </location>
</feature>
<dbReference type="GO" id="GO:0045727">
    <property type="term" value="P:positive regulation of translation"/>
    <property type="evidence" value="ECO:0007669"/>
    <property type="project" value="TreeGrafter"/>
</dbReference>
<reference evidence="5 6" key="1">
    <citation type="journal article" date="2014" name="BMC Genomics">
        <title>Adaptive genomic structural variation in the grape powdery mildew pathogen, Erysiphe necator.</title>
        <authorList>
            <person name="Jones L."/>
            <person name="Riaz S."/>
            <person name="Morales-Cruz A."/>
            <person name="Amrine K.C."/>
            <person name="McGuire B."/>
            <person name="Gubler W.D."/>
            <person name="Walker M.A."/>
            <person name="Cantu D."/>
        </authorList>
    </citation>
    <scope>NUCLEOTIDE SEQUENCE [LARGE SCALE GENOMIC DNA]</scope>
    <source>
        <strain evidence="6">c</strain>
    </source>
</reference>
<dbReference type="EMBL" id="JNVN01002370">
    <property type="protein sequence ID" value="KHJ32062.1"/>
    <property type="molecule type" value="Genomic_DNA"/>
</dbReference>
<feature type="compositionally biased region" description="Polar residues" evidence="3">
    <location>
        <begin position="45"/>
        <end position="66"/>
    </location>
</feature>
<protein>
    <submittedName>
        <fullName evidence="5">Putative la domain containing protein</fullName>
    </submittedName>
</protein>
<evidence type="ECO:0000256" key="1">
    <source>
        <dbReference type="ARBA" id="ARBA00022884"/>
    </source>
</evidence>
<feature type="region of interest" description="Disordered" evidence="3">
    <location>
        <begin position="91"/>
        <end position="164"/>
    </location>
</feature>
<feature type="compositionally biased region" description="Basic and acidic residues" evidence="3">
    <location>
        <begin position="505"/>
        <end position="538"/>
    </location>
</feature>
<feature type="region of interest" description="Disordered" evidence="3">
    <location>
        <begin position="45"/>
        <end position="71"/>
    </location>
</feature>
<feature type="compositionally biased region" description="Polar residues" evidence="3">
    <location>
        <begin position="238"/>
        <end position="262"/>
    </location>
</feature>
<feature type="compositionally biased region" description="Polar residues" evidence="3">
    <location>
        <begin position="131"/>
        <end position="144"/>
    </location>
</feature>
<accession>A0A0B1P088</accession>
<gene>
    <name evidence="5" type="ORF">EV44_g2668</name>
</gene>
<evidence type="ECO:0000256" key="3">
    <source>
        <dbReference type="SAM" id="MobiDB-lite"/>
    </source>
</evidence>
<dbReference type="InterPro" id="IPR036390">
    <property type="entry name" value="WH_DNA-bd_sf"/>
</dbReference>
<dbReference type="SUPFAM" id="SSF46785">
    <property type="entry name" value="Winged helix' DNA-binding domain"/>
    <property type="match status" value="1"/>
</dbReference>
<dbReference type="PANTHER" id="PTHR22792">
    <property type="entry name" value="LUPUS LA PROTEIN-RELATED"/>
    <property type="match status" value="1"/>
</dbReference>
<feature type="compositionally biased region" description="Polar residues" evidence="3">
    <location>
        <begin position="559"/>
        <end position="574"/>
    </location>
</feature>
<feature type="region of interest" description="Disordered" evidence="3">
    <location>
        <begin position="505"/>
        <end position="577"/>
    </location>
</feature>
<organism evidence="5 6">
    <name type="scientific">Uncinula necator</name>
    <name type="common">Grape powdery mildew</name>
    <dbReference type="NCBI Taxonomy" id="52586"/>
    <lineage>
        <taxon>Eukaryota</taxon>
        <taxon>Fungi</taxon>
        <taxon>Dikarya</taxon>
        <taxon>Ascomycota</taxon>
        <taxon>Pezizomycotina</taxon>
        <taxon>Leotiomycetes</taxon>
        <taxon>Erysiphales</taxon>
        <taxon>Erysiphaceae</taxon>
        <taxon>Erysiphe</taxon>
    </lineage>
</organism>
<feature type="compositionally biased region" description="Polar residues" evidence="3">
    <location>
        <begin position="454"/>
        <end position="467"/>
    </location>
</feature>
<dbReference type="GO" id="GO:0000339">
    <property type="term" value="F:RNA cap binding"/>
    <property type="evidence" value="ECO:0007669"/>
    <property type="project" value="InterPro"/>
</dbReference>
<keyword evidence="6" id="KW-1185">Reference proteome</keyword>
<evidence type="ECO:0000313" key="6">
    <source>
        <dbReference type="Proteomes" id="UP000030854"/>
    </source>
</evidence>
<dbReference type="InterPro" id="IPR006607">
    <property type="entry name" value="DM15"/>
</dbReference>
<name>A0A0B1P088_UNCNE</name>
<dbReference type="GO" id="GO:0005829">
    <property type="term" value="C:cytosol"/>
    <property type="evidence" value="ECO:0007669"/>
    <property type="project" value="TreeGrafter"/>
</dbReference>
<dbReference type="SMART" id="SM00684">
    <property type="entry name" value="DM15"/>
    <property type="match status" value="2"/>
</dbReference>
<dbReference type="PROSITE" id="PS50961">
    <property type="entry name" value="HTH_LA"/>
    <property type="match status" value="1"/>
</dbReference>
<dbReference type="Gene3D" id="1.10.10.10">
    <property type="entry name" value="Winged helix-like DNA-binding domain superfamily/Winged helix DNA-binding domain"/>
    <property type="match status" value="1"/>
</dbReference>
<dbReference type="Proteomes" id="UP000030854">
    <property type="component" value="Unassembled WGS sequence"/>
</dbReference>
<feature type="region of interest" description="Disordered" evidence="3">
    <location>
        <begin position="237"/>
        <end position="477"/>
    </location>
</feature>
<evidence type="ECO:0000256" key="2">
    <source>
        <dbReference type="PROSITE-ProRule" id="PRU00332"/>
    </source>
</evidence>
<keyword evidence="1 2" id="KW-0694">RNA-binding</keyword>
<feature type="compositionally biased region" description="Polar residues" evidence="3">
    <location>
        <begin position="931"/>
        <end position="945"/>
    </location>
</feature>